<dbReference type="Pfam" id="PF01171">
    <property type="entry name" value="ATP_bind_3"/>
    <property type="match status" value="1"/>
</dbReference>
<evidence type="ECO:0000256" key="6">
    <source>
        <dbReference type="ARBA" id="ARBA00022840"/>
    </source>
</evidence>
<dbReference type="OrthoDB" id="9807403at2"/>
<name>A5G541_GEOUR</name>
<dbReference type="InterPro" id="IPR012795">
    <property type="entry name" value="tRNA_Ile_lys_synt_N"/>
</dbReference>
<dbReference type="HOGENOM" id="CLU_018869_0_1_7"/>
<evidence type="ECO:0000256" key="5">
    <source>
        <dbReference type="ARBA" id="ARBA00022741"/>
    </source>
</evidence>
<dbReference type="CDD" id="cd01992">
    <property type="entry name" value="TilS_N"/>
    <property type="match status" value="1"/>
</dbReference>
<dbReference type="GO" id="GO:0005524">
    <property type="term" value="F:ATP binding"/>
    <property type="evidence" value="ECO:0007669"/>
    <property type="project" value="UniProtKB-UniRule"/>
</dbReference>
<proteinExistence type="inferred from homology"/>
<comment type="catalytic activity">
    <reaction evidence="7 8">
        <text>cytidine(34) in tRNA(Ile2) + L-lysine + ATP = lysidine(34) in tRNA(Ile2) + AMP + diphosphate + H(+)</text>
        <dbReference type="Rhea" id="RHEA:43744"/>
        <dbReference type="Rhea" id="RHEA-COMP:10625"/>
        <dbReference type="Rhea" id="RHEA-COMP:10670"/>
        <dbReference type="ChEBI" id="CHEBI:15378"/>
        <dbReference type="ChEBI" id="CHEBI:30616"/>
        <dbReference type="ChEBI" id="CHEBI:32551"/>
        <dbReference type="ChEBI" id="CHEBI:33019"/>
        <dbReference type="ChEBI" id="CHEBI:82748"/>
        <dbReference type="ChEBI" id="CHEBI:83665"/>
        <dbReference type="ChEBI" id="CHEBI:456215"/>
        <dbReference type="EC" id="6.3.4.19"/>
    </reaction>
</comment>
<dbReference type="NCBIfam" id="TIGR02433">
    <property type="entry name" value="lysidine_TilS_C"/>
    <property type="match status" value="1"/>
</dbReference>
<evidence type="ECO:0000256" key="1">
    <source>
        <dbReference type="ARBA" id="ARBA00004496"/>
    </source>
</evidence>
<dbReference type="SMART" id="SM00977">
    <property type="entry name" value="TilS_C"/>
    <property type="match status" value="1"/>
</dbReference>
<dbReference type="Pfam" id="PF11734">
    <property type="entry name" value="TilS_C"/>
    <property type="match status" value="1"/>
</dbReference>
<dbReference type="InterPro" id="IPR014729">
    <property type="entry name" value="Rossmann-like_a/b/a_fold"/>
</dbReference>
<evidence type="ECO:0000313" key="10">
    <source>
        <dbReference type="EMBL" id="ABQ26909.1"/>
    </source>
</evidence>
<dbReference type="SUPFAM" id="SSF82829">
    <property type="entry name" value="MesJ substrate recognition domain-like"/>
    <property type="match status" value="1"/>
</dbReference>
<dbReference type="Gene3D" id="3.30.465.60">
    <property type="match status" value="1"/>
</dbReference>
<evidence type="ECO:0000313" key="11">
    <source>
        <dbReference type="Proteomes" id="UP000006695"/>
    </source>
</evidence>
<dbReference type="InterPro" id="IPR012796">
    <property type="entry name" value="Lysidine-tRNA-synth_C"/>
</dbReference>
<dbReference type="NCBIfam" id="TIGR02432">
    <property type="entry name" value="lysidine_TilS_N"/>
    <property type="match status" value="1"/>
</dbReference>
<comment type="function">
    <text evidence="8">Ligates lysine onto the cytidine present at position 34 of the AUA codon-specific tRNA(Ile) that contains the anticodon CAU, in an ATP-dependent manner. Cytidine is converted to lysidine, thus changing the amino acid specificity of the tRNA from methionine to isoleucine.</text>
</comment>
<comment type="similarity">
    <text evidence="8">Belongs to the tRNA(Ile)-lysidine synthase family.</text>
</comment>
<dbReference type="EC" id="6.3.4.19" evidence="8"/>
<dbReference type="GO" id="GO:0032267">
    <property type="term" value="F:tRNA(Ile)-lysidine synthase activity"/>
    <property type="evidence" value="ECO:0007669"/>
    <property type="project" value="UniProtKB-EC"/>
</dbReference>
<dbReference type="HAMAP" id="MF_01161">
    <property type="entry name" value="tRNA_Ile_lys_synt"/>
    <property type="match status" value="1"/>
</dbReference>
<sequence>MLKKVAGFIEEHDLFSPGDTVVVAVSGGADSVALLDVLAGFSSLRLRLIVVHLNHCLRGAESDADEAFVRELAGKYGVTFVTQAVDVQDLSKREKLSLEEAGRAARYRFFSEIAASCKARAVVLAHHADDQAETVLMRLLRGAGGSGLCAMAAKSAGMYVRPLLSVTRFEIEAYLRERGLVFRTDSSNADVNFLRNRVRHELIPFLKSYNPAITDRLVTTAAALSEDEEILDKVTTEAFNRFGTVEAGRVKFVVAGIATELRGLRLRLYRRAVLQVKGDLTQISARHLNDIDSLLLSASPNSRLVLPEGFTVKRCYGELTFQKHGDASSVPYEFFIEGPGSYPIPGGGLLTVEVAAVPESWDGVPATVAYFDGDGAPFPWLVRTFIDGDVFSPLGMARSKKVKKLFIDKKIPLPFRRRIPLLFSGETLFWVGGVMPATAGRVTASTKLVLRAEILDFTP</sequence>
<evidence type="ECO:0000256" key="7">
    <source>
        <dbReference type="ARBA" id="ARBA00048539"/>
    </source>
</evidence>
<dbReference type="InterPro" id="IPR011063">
    <property type="entry name" value="TilS/TtcA_N"/>
</dbReference>
<dbReference type="SUPFAM" id="SSF56037">
    <property type="entry name" value="PheT/TilS domain"/>
    <property type="match status" value="1"/>
</dbReference>
<evidence type="ECO:0000256" key="8">
    <source>
        <dbReference type="HAMAP-Rule" id="MF_01161"/>
    </source>
</evidence>
<dbReference type="PANTHER" id="PTHR43033:SF1">
    <property type="entry name" value="TRNA(ILE)-LYSIDINE SYNTHASE-RELATED"/>
    <property type="match status" value="1"/>
</dbReference>
<keyword evidence="6 8" id="KW-0067">ATP-binding</keyword>
<organism evidence="10 11">
    <name type="scientific">Geotalea uraniireducens (strain Rf4)</name>
    <name type="common">Geobacter uraniireducens</name>
    <dbReference type="NCBI Taxonomy" id="351605"/>
    <lineage>
        <taxon>Bacteria</taxon>
        <taxon>Pseudomonadati</taxon>
        <taxon>Thermodesulfobacteriota</taxon>
        <taxon>Desulfuromonadia</taxon>
        <taxon>Geobacterales</taxon>
        <taxon>Geobacteraceae</taxon>
        <taxon>Geotalea</taxon>
    </lineage>
</organism>
<evidence type="ECO:0000256" key="4">
    <source>
        <dbReference type="ARBA" id="ARBA00022694"/>
    </source>
</evidence>
<keyword evidence="2 8" id="KW-0963">Cytoplasm</keyword>
<dbReference type="RefSeq" id="WP_011939585.1">
    <property type="nucleotide sequence ID" value="NC_009483.1"/>
</dbReference>
<feature type="binding site" evidence="8">
    <location>
        <begin position="26"/>
        <end position="31"/>
    </location>
    <ligand>
        <name>ATP</name>
        <dbReference type="ChEBI" id="CHEBI:30616"/>
    </ligand>
</feature>
<dbReference type="GO" id="GO:0006400">
    <property type="term" value="P:tRNA modification"/>
    <property type="evidence" value="ECO:0007669"/>
    <property type="project" value="UniProtKB-UniRule"/>
</dbReference>
<dbReference type="InterPro" id="IPR012094">
    <property type="entry name" value="tRNA_Ile_lys_synt"/>
</dbReference>
<dbReference type="Gene3D" id="3.40.50.620">
    <property type="entry name" value="HUPs"/>
    <property type="match status" value="1"/>
</dbReference>
<reference evidence="10 11" key="1">
    <citation type="submission" date="2007-05" db="EMBL/GenBank/DDBJ databases">
        <title>Complete sequence of Geobacter uraniireducens Rf4.</title>
        <authorList>
            <consortium name="US DOE Joint Genome Institute"/>
            <person name="Copeland A."/>
            <person name="Lucas S."/>
            <person name="Lapidus A."/>
            <person name="Barry K."/>
            <person name="Detter J.C."/>
            <person name="Glavina del Rio T."/>
            <person name="Hammon N."/>
            <person name="Israni S."/>
            <person name="Dalin E."/>
            <person name="Tice H."/>
            <person name="Pitluck S."/>
            <person name="Chertkov O."/>
            <person name="Brettin T."/>
            <person name="Bruce D."/>
            <person name="Han C."/>
            <person name="Schmutz J."/>
            <person name="Larimer F."/>
            <person name="Land M."/>
            <person name="Hauser L."/>
            <person name="Kyrpides N."/>
            <person name="Mikhailova N."/>
            <person name="Shelobolina E."/>
            <person name="Aklujkar M."/>
            <person name="Lovley D."/>
            <person name="Richardson P."/>
        </authorList>
    </citation>
    <scope>NUCLEOTIDE SEQUENCE [LARGE SCALE GENOMIC DNA]</scope>
    <source>
        <strain evidence="10 11">Rf4</strain>
    </source>
</reference>
<protein>
    <recommendedName>
        <fullName evidence="8">tRNA(Ile)-lysidine synthase</fullName>
        <ecNumber evidence="8">6.3.4.19</ecNumber>
    </recommendedName>
    <alternativeName>
        <fullName evidence="8">tRNA(Ile)-2-lysyl-cytidine synthase</fullName>
    </alternativeName>
    <alternativeName>
        <fullName evidence="8">tRNA(Ile)-lysidine synthetase</fullName>
    </alternativeName>
</protein>
<evidence type="ECO:0000256" key="3">
    <source>
        <dbReference type="ARBA" id="ARBA00022598"/>
    </source>
</evidence>
<gene>
    <name evidence="8" type="primary">tilS</name>
    <name evidence="10" type="ordered locus">Gura_2735</name>
</gene>
<dbReference type="EMBL" id="CP000698">
    <property type="protein sequence ID" value="ABQ26909.1"/>
    <property type="molecule type" value="Genomic_DNA"/>
</dbReference>
<feature type="domain" description="Lysidine-tRNA(Ile) synthetase C-terminal" evidence="9">
    <location>
        <begin position="380"/>
        <end position="452"/>
    </location>
</feature>
<comment type="subcellular location">
    <subcellularLocation>
        <location evidence="1 8">Cytoplasm</location>
    </subcellularLocation>
</comment>
<evidence type="ECO:0000259" key="9">
    <source>
        <dbReference type="SMART" id="SM00977"/>
    </source>
</evidence>
<comment type="domain">
    <text evidence="8">The N-terminal region contains the highly conserved SGGXDS motif, predicted to be a P-loop motif involved in ATP binding.</text>
</comment>
<keyword evidence="3 8" id="KW-0436">Ligase</keyword>
<dbReference type="STRING" id="351605.Gura_2735"/>
<dbReference type="KEGG" id="gur:Gura_2735"/>
<accession>A5G541</accession>
<evidence type="ECO:0000256" key="2">
    <source>
        <dbReference type="ARBA" id="ARBA00022490"/>
    </source>
</evidence>
<keyword evidence="11" id="KW-1185">Reference proteome</keyword>
<dbReference type="Proteomes" id="UP000006695">
    <property type="component" value="Chromosome"/>
</dbReference>
<dbReference type="SUPFAM" id="SSF52402">
    <property type="entry name" value="Adenine nucleotide alpha hydrolases-like"/>
    <property type="match status" value="1"/>
</dbReference>
<dbReference type="GO" id="GO:0005737">
    <property type="term" value="C:cytoplasm"/>
    <property type="evidence" value="ECO:0007669"/>
    <property type="project" value="UniProtKB-SubCell"/>
</dbReference>
<keyword evidence="4 8" id="KW-0819">tRNA processing</keyword>
<dbReference type="AlphaFoldDB" id="A5G541"/>
<keyword evidence="5 8" id="KW-0547">Nucleotide-binding</keyword>
<dbReference type="PANTHER" id="PTHR43033">
    <property type="entry name" value="TRNA(ILE)-LYSIDINE SYNTHASE-RELATED"/>
    <property type="match status" value="1"/>
</dbReference>